<dbReference type="AlphaFoldDB" id="A0A377Q6U7"/>
<feature type="domain" description="Peptidase S49" evidence="6">
    <location>
        <begin position="129"/>
        <end position="275"/>
    </location>
</feature>
<comment type="similarity">
    <text evidence="1">Belongs to the peptidase S49 family.</text>
</comment>
<dbReference type="PANTHER" id="PTHR42987:SF8">
    <property type="entry name" value="PROTEINASE"/>
    <property type="match status" value="1"/>
</dbReference>
<keyword evidence="2 7" id="KW-0645">Protease</keyword>
<evidence type="ECO:0000313" key="10">
    <source>
        <dbReference type="Proteomes" id="UP000295794"/>
    </source>
</evidence>
<dbReference type="SUPFAM" id="SSF52096">
    <property type="entry name" value="ClpP/crotonase"/>
    <property type="match status" value="1"/>
</dbReference>
<proteinExistence type="inferred from homology"/>
<accession>A0A377Q6U7</accession>
<keyword evidence="10" id="KW-1185">Reference proteome</keyword>
<organism evidence="7 9">
    <name type="scientific">Iodobacter fluviatilis</name>
    <dbReference type="NCBI Taxonomy" id="537"/>
    <lineage>
        <taxon>Bacteria</taxon>
        <taxon>Pseudomonadati</taxon>
        <taxon>Pseudomonadota</taxon>
        <taxon>Betaproteobacteria</taxon>
        <taxon>Neisseriales</taxon>
        <taxon>Chitinibacteraceae</taxon>
        <taxon>Iodobacter</taxon>
    </lineage>
</organism>
<evidence type="ECO:0000256" key="1">
    <source>
        <dbReference type="ARBA" id="ARBA00008683"/>
    </source>
</evidence>
<evidence type="ECO:0000256" key="3">
    <source>
        <dbReference type="ARBA" id="ARBA00022801"/>
    </source>
</evidence>
<keyword evidence="3 7" id="KW-0378">Hydrolase</keyword>
<keyword evidence="4" id="KW-0720">Serine protease</keyword>
<dbReference type="PANTHER" id="PTHR42987">
    <property type="entry name" value="PEPTIDASE S49"/>
    <property type="match status" value="1"/>
</dbReference>
<dbReference type="RefSeq" id="WP_115226863.1">
    <property type="nucleotide sequence ID" value="NZ_CAWOLO010000002.1"/>
</dbReference>
<dbReference type="GO" id="GO:0006508">
    <property type="term" value="P:proteolysis"/>
    <property type="evidence" value="ECO:0007669"/>
    <property type="project" value="UniProtKB-KW"/>
</dbReference>
<evidence type="ECO:0000313" key="8">
    <source>
        <dbReference type="EMBL" id="TCU89193.1"/>
    </source>
</evidence>
<dbReference type="EC" id="3.4.21.-" evidence="7"/>
<evidence type="ECO:0000256" key="5">
    <source>
        <dbReference type="SAM" id="Phobius"/>
    </source>
</evidence>
<evidence type="ECO:0000256" key="2">
    <source>
        <dbReference type="ARBA" id="ARBA00022670"/>
    </source>
</evidence>
<dbReference type="Gene3D" id="3.90.226.10">
    <property type="entry name" value="2-enoyl-CoA Hydratase, Chain A, domain 1"/>
    <property type="match status" value="1"/>
</dbReference>
<dbReference type="EMBL" id="UGHR01000001">
    <property type="protein sequence ID" value="STQ90562.1"/>
    <property type="molecule type" value="Genomic_DNA"/>
</dbReference>
<keyword evidence="5" id="KW-1133">Transmembrane helix</keyword>
<dbReference type="CDD" id="cd07023">
    <property type="entry name" value="S49_Sppa_N_C"/>
    <property type="match status" value="1"/>
</dbReference>
<dbReference type="InterPro" id="IPR029045">
    <property type="entry name" value="ClpP/crotonase-like_dom_sf"/>
</dbReference>
<protein>
    <submittedName>
        <fullName evidence="7">Probable protease sohB</fullName>
        <ecNumber evidence="7">3.4.21.-</ecNumber>
    </submittedName>
    <submittedName>
        <fullName evidence="8">Protease-4</fullName>
    </submittedName>
</protein>
<dbReference type="Proteomes" id="UP000255108">
    <property type="component" value="Unassembled WGS sequence"/>
</dbReference>
<dbReference type="InterPro" id="IPR002142">
    <property type="entry name" value="Peptidase_S49"/>
</dbReference>
<dbReference type="OrthoDB" id="9764363at2"/>
<evidence type="ECO:0000259" key="6">
    <source>
        <dbReference type="Pfam" id="PF01343"/>
    </source>
</evidence>
<dbReference type="InterPro" id="IPR047272">
    <property type="entry name" value="S49_SppA_C"/>
</dbReference>
<keyword evidence="5" id="KW-0812">Transmembrane</keyword>
<reference evidence="8 10" key="2">
    <citation type="submission" date="2019-03" db="EMBL/GenBank/DDBJ databases">
        <title>Genomic Encyclopedia of Type Strains, Phase IV (KMG-IV): sequencing the most valuable type-strain genomes for metagenomic binning, comparative biology and taxonomic classification.</title>
        <authorList>
            <person name="Goeker M."/>
        </authorList>
    </citation>
    <scope>NUCLEOTIDE SEQUENCE [LARGE SCALE GENOMIC DNA]</scope>
    <source>
        <strain evidence="8 10">DSM 3764</strain>
    </source>
</reference>
<dbReference type="Pfam" id="PF01343">
    <property type="entry name" value="Peptidase_S49"/>
    <property type="match status" value="1"/>
</dbReference>
<sequence length="310" mass="33338">MNESWEREQLQSLLQAGIKERRSARRWNIFFKLVTFSIVILILAMMMGWVGKKASDELAGPHTAVVRLEGAISAGGEADAATLIEGLTAAFEDKNTKAVILQANSPGGSPVQAGMMADEIARLKKLYPQIPFYVVIEEICASGCYYAAAGADKIYADKASMVGSIGVLMDGFGFSGVMEKLGVERRLLTAGANKGFLDPYSPMSQGQRDKAQVMLDEIHQQFIAVVKAGRGNKLADNPDLFSGLVWSGAASVKMGLVDALGSVDSVARDVVKAKDIVDFTPRPSYADRLARQIGVSAANKLVSEFNLQLK</sequence>
<reference evidence="7 9" key="1">
    <citation type="submission" date="2018-06" db="EMBL/GenBank/DDBJ databases">
        <authorList>
            <consortium name="Pathogen Informatics"/>
            <person name="Doyle S."/>
        </authorList>
    </citation>
    <scope>NUCLEOTIDE SEQUENCE [LARGE SCALE GENOMIC DNA]</scope>
    <source>
        <strain evidence="7 9">NCTC11159</strain>
    </source>
</reference>
<evidence type="ECO:0000313" key="7">
    <source>
        <dbReference type="EMBL" id="STQ90562.1"/>
    </source>
</evidence>
<gene>
    <name evidence="7" type="primary">sohB</name>
    <name evidence="8" type="ORF">EV682_102105</name>
    <name evidence="7" type="ORF">NCTC11159_01629</name>
</gene>
<keyword evidence="5" id="KW-0472">Membrane</keyword>
<dbReference type="Gene3D" id="6.20.330.10">
    <property type="match status" value="1"/>
</dbReference>
<dbReference type="Proteomes" id="UP000295794">
    <property type="component" value="Unassembled WGS sequence"/>
</dbReference>
<dbReference type="EMBL" id="SMBT01000002">
    <property type="protein sequence ID" value="TCU89193.1"/>
    <property type="molecule type" value="Genomic_DNA"/>
</dbReference>
<evidence type="ECO:0000256" key="4">
    <source>
        <dbReference type="ARBA" id="ARBA00022825"/>
    </source>
</evidence>
<dbReference type="GO" id="GO:0008236">
    <property type="term" value="F:serine-type peptidase activity"/>
    <property type="evidence" value="ECO:0007669"/>
    <property type="project" value="UniProtKB-KW"/>
</dbReference>
<evidence type="ECO:0000313" key="9">
    <source>
        <dbReference type="Proteomes" id="UP000255108"/>
    </source>
</evidence>
<name>A0A377Q6U7_9NEIS</name>
<feature type="transmembrane region" description="Helical" evidence="5">
    <location>
        <begin position="29"/>
        <end position="50"/>
    </location>
</feature>